<dbReference type="AlphaFoldDB" id="A0A820RV19"/>
<sequence length="74" mass="8178">IDVNALRTALYRFPNDPVIQAAFYVKYNKITQGIVNQDQCARDVDLYTTDGHPTTLFSQMSTGQPLIILAGSTS</sequence>
<comment type="caution">
    <text evidence="1">The sequence shown here is derived from an EMBL/GenBank/DDBJ whole genome shotgun (WGS) entry which is preliminary data.</text>
</comment>
<accession>A0A820RV19</accession>
<dbReference type="EMBL" id="CAJOAY010034115">
    <property type="protein sequence ID" value="CAF4442888.1"/>
    <property type="molecule type" value="Genomic_DNA"/>
</dbReference>
<evidence type="ECO:0000313" key="1">
    <source>
        <dbReference type="EMBL" id="CAF4442888.1"/>
    </source>
</evidence>
<feature type="non-terminal residue" evidence="1">
    <location>
        <position position="1"/>
    </location>
</feature>
<gene>
    <name evidence="1" type="ORF">OKA104_LOCUS53724</name>
</gene>
<dbReference type="Proteomes" id="UP000663881">
    <property type="component" value="Unassembled WGS sequence"/>
</dbReference>
<reference evidence="1" key="1">
    <citation type="submission" date="2021-02" db="EMBL/GenBank/DDBJ databases">
        <authorList>
            <person name="Nowell W R."/>
        </authorList>
    </citation>
    <scope>NUCLEOTIDE SEQUENCE</scope>
</reference>
<organism evidence="1 2">
    <name type="scientific">Adineta steineri</name>
    <dbReference type="NCBI Taxonomy" id="433720"/>
    <lineage>
        <taxon>Eukaryota</taxon>
        <taxon>Metazoa</taxon>
        <taxon>Spiralia</taxon>
        <taxon>Gnathifera</taxon>
        <taxon>Rotifera</taxon>
        <taxon>Eurotatoria</taxon>
        <taxon>Bdelloidea</taxon>
        <taxon>Adinetida</taxon>
        <taxon>Adinetidae</taxon>
        <taxon>Adineta</taxon>
    </lineage>
</organism>
<proteinExistence type="predicted"/>
<protein>
    <submittedName>
        <fullName evidence="1">Uncharacterized protein</fullName>
    </submittedName>
</protein>
<name>A0A820RV19_9BILA</name>
<evidence type="ECO:0000313" key="2">
    <source>
        <dbReference type="Proteomes" id="UP000663881"/>
    </source>
</evidence>